<evidence type="ECO:0000256" key="2">
    <source>
        <dbReference type="ARBA" id="ARBA00022827"/>
    </source>
</evidence>
<comment type="caution">
    <text evidence="7">The sequence shown here is derived from an EMBL/GenBank/DDBJ whole genome shotgun (WGS) entry which is preliminary data.</text>
</comment>
<reference evidence="7 8" key="1">
    <citation type="submission" date="2018-01" db="EMBL/GenBank/DDBJ databases">
        <title>The draft genome sequence of Halioglobus lutimaris HF004.</title>
        <authorList>
            <person name="Du Z.-J."/>
            <person name="Shi M.-J."/>
        </authorList>
    </citation>
    <scope>NUCLEOTIDE SEQUENCE [LARGE SCALE GENOMIC DNA]</scope>
    <source>
        <strain evidence="7 8">HF004</strain>
    </source>
</reference>
<feature type="binding site" evidence="5">
    <location>
        <position position="92"/>
    </location>
    <ligand>
        <name>FAD</name>
        <dbReference type="ChEBI" id="CHEBI:57692"/>
    </ligand>
</feature>
<proteinExistence type="inferred from homology"/>
<dbReference type="InterPro" id="IPR050097">
    <property type="entry name" value="Ferredoxin-NADP_redctase_2"/>
</dbReference>
<dbReference type="InterPro" id="IPR023753">
    <property type="entry name" value="FAD/NAD-binding_dom"/>
</dbReference>
<keyword evidence="1 5" id="KW-0285">Flavoprotein</keyword>
<sequence length="349" mass="37892">MKDPLSVFTADVGIIGAGPCGLFQVFELGLHGLSAIVFDAQPTTGGQCRELYPNKPIYDIPGLPHVSASQLIVNLEEQIAPFHPQLALGEEVIAIARRNSGEGFELTTRDGVVYAVRFIVIASGGGAMTPVHIKVPGIEQFEGHSVFYQVGDPTRHHHRKVAILGGGDAALDWAMALQPSVEELILIHRSGRFRAAQDTVRQYTALVDQGKAQMIQGQLTGYEQSESGDLDGIRVQGADGIVRRVAVDHVLAFFGMSPDILSLLDWGLEMERFQVKVRTDTFETSTDGIYAIGDCNHYPGKQKLILSGFHEAALAAFAISERARPGHRVRLEYTTTSPTLLKRLGVQAA</sequence>
<evidence type="ECO:0000313" key="7">
    <source>
        <dbReference type="EMBL" id="PLW69572.1"/>
    </source>
</evidence>
<evidence type="ECO:0000256" key="1">
    <source>
        <dbReference type="ARBA" id="ARBA00022630"/>
    </source>
</evidence>
<dbReference type="HAMAP" id="MF_01685">
    <property type="entry name" value="FENR2"/>
    <property type="match status" value="1"/>
</dbReference>
<dbReference type="GO" id="GO:0050660">
    <property type="term" value="F:flavin adenine dinucleotide binding"/>
    <property type="evidence" value="ECO:0007669"/>
    <property type="project" value="UniProtKB-UniRule"/>
</dbReference>
<dbReference type="RefSeq" id="WP_101517573.1">
    <property type="nucleotide sequence ID" value="NZ_PKUS01000005.1"/>
</dbReference>
<feature type="binding site" evidence="5">
    <location>
        <position position="47"/>
    </location>
    <ligand>
        <name>FAD</name>
        <dbReference type="ChEBI" id="CHEBI:57692"/>
    </ligand>
</feature>
<keyword evidence="8" id="KW-1185">Reference proteome</keyword>
<dbReference type="Pfam" id="PF07992">
    <property type="entry name" value="Pyr_redox_2"/>
    <property type="match status" value="1"/>
</dbReference>
<dbReference type="GO" id="GO:0004324">
    <property type="term" value="F:ferredoxin-NADP+ reductase activity"/>
    <property type="evidence" value="ECO:0007669"/>
    <property type="project" value="UniProtKB-UniRule"/>
</dbReference>
<protein>
    <recommendedName>
        <fullName evidence="5">Ferredoxin--NADP reductase</fullName>
        <shortName evidence="5">FNR</shortName>
        <shortName evidence="5">Fd-NADP(+) reductase</shortName>
        <ecNumber evidence="5">1.18.1.2</ecNumber>
    </recommendedName>
</protein>
<organism evidence="7 8">
    <name type="scientific">Pseudohalioglobus lutimaris</name>
    <dbReference type="NCBI Taxonomy" id="1737061"/>
    <lineage>
        <taxon>Bacteria</taxon>
        <taxon>Pseudomonadati</taxon>
        <taxon>Pseudomonadota</taxon>
        <taxon>Gammaproteobacteria</taxon>
        <taxon>Cellvibrionales</taxon>
        <taxon>Halieaceae</taxon>
        <taxon>Pseudohalioglobus</taxon>
    </lineage>
</organism>
<dbReference type="PRINTS" id="PR00469">
    <property type="entry name" value="PNDRDTASEII"/>
</dbReference>
<dbReference type="InterPro" id="IPR036188">
    <property type="entry name" value="FAD/NAD-bd_sf"/>
</dbReference>
<dbReference type="OrthoDB" id="9806179at2"/>
<dbReference type="Gene3D" id="3.50.50.60">
    <property type="entry name" value="FAD/NAD(P)-binding domain"/>
    <property type="match status" value="2"/>
</dbReference>
<evidence type="ECO:0000256" key="3">
    <source>
        <dbReference type="ARBA" id="ARBA00022857"/>
    </source>
</evidence>
<feature type="binding site" evidence="5">
    <location>
        <position position="128"/>
    </location>
    <ligand>
        <name>FAD</name>
        <dbReference type="ChEBI" id="CHEBI:57692"/>
    </ligand>
</feature>
<dbReference type="PRINTS" id="PR00368">
    <property type="entry name" value="FADPNR"/>
</dbReference>
<evidence type="ECO:0000256" key="5">
    <source>
        <dbReference type="HAMAP-Rule" id="MF_01685"/>
    </source>
</evidence>
<comment type="cofactor">
    <cofactor evidence="5">
        <name>FAD</name>
        <dbReference type="ChEBI" id="CHEBI:57692"/>
    </cofactor>
    <text evidence="5">Binds 1 FAD per subunit.</text>
</comment>
<dbReference type="GO" id="GO:0050661">
    <property type="term" value="F:NADP binding"/>
    <property type="evidence" value="ECO:0007669"/>
    <property type="project" value="UniProtKB-UniRule"/>
</dbReference>
<dbReference type="EMBL" id="PKUS01000005">
    <property type="protein sequence ID" value="PLW69572.1"/>
    <property type="molecule type" value="Genomic_DNA"/>
</dbReference>
<name>A0A2N5X518_9GAMM</name>
<evidence type="ECO:0000313" key="8">
    <source>
        <dbReference type="Proteomes" id="UP000235005"/>
    </source>
</evidence>
<feature type="binding site" evidence="5">
    <location>
        <position position="39"/>
    </location>
    <ligand>
        <name>FAD</name>
        <dbReference type="ChEBI" id="CHEBI:57692"/>
    </ligand>
</feature>
<dbReference type="SUPFAM" id="SSF51905">
    <property type="entry name" value="FAD/NAD(P)-binding domain"/>
    <property type="match status" value="1"/>
</dbReference>
<dbReference type="Proteomes" id="UP000235005">
    <property type="component" value="Unassembled WGS sequence"/>
</dbReference>
<feature type="binding site" evidence="5">
    <location>
        <position position="335"/>
    </location>
    <ligand>
        <name>FAD</name>
        <dbReference type="ChEBI" id="CHEBI:57692"/>
    </ligand>
</feature>
<feature type="domain" description="FAD/NAD(P)-binding" evidence="6">
    <location>
        <begin position="11"/>
        <end position="299"/>
    </location>
</feature>
<evidence type="ECO:0000259" key="6">
    <source>
        <dbReference type="Pfam" id="PF07992"/>
    </source>
</evidence>
<evidence type="ECO:0000256" key="4">
    <source>
        <dbReference type="ARBA" id="ARBA00023002"/>
    </source>
</evidence>
<dbReference type="EC" id="1.18.1.2" evidence="5"/>
<keyword evidence="4 5" id="KW-0560">Oxidoreductase</keyword>
<accession>A0A2N5X518</accession>
<feature type="binding site" evidence="5">
    <location>
        <position position="20"/>
    </location>
    <ligand>
        <name>FAD</name>
        <dbReference type="ChEBI" id="CHEBI:57692"/>
    </ligand>
</feature>
<comment type="similarity">
    <text evidence="5">Belongs to the ferredoxin--NADP reductase type 2 family.</text>
</comment>
<comment type="subunit">
    <text evidence="5">Homodimer.</text>
</comment>
<feature type="binding site" evidence="5">
    <location>
        <position position="294"/>
    </location>
    <ligand>
        <name>FAD</name>
        <dbReference type="ChEBI" id="CHEBI:57692"/>
    </ligand>
</feature>
<gene>
    <name evidence="7" type="ORF">C0039_06050</name>
</gene>
<dbReference type="InterPro" id="IPR022890">
    <property type="entry name" value="Fd--NADP_Rdtase_type_2"/>
</dbReference>
<dbReference type="AlphaFoldDB" id="A0A2N5X518"/>
<keyword evidence="3 5" id="KW-0521">NADP</keyword>
<keyword evidence="2 5" id="KW-0274">FAD</keyword>
<dbReference type="PANTHER" id="PTHR48105">
    <property type="entry name" value="THIOREDOXIN REDUCTASE 1-RELATED-RELATED"/>
    <property type="match status" value="1"/>
</dbReference>
<feature type="binding site" evidence="5">
    <location>
        <position position="52"/>
    </location>
    <ligand>
        <name>FAD</name>
        <dbReference type="ChEBI" id="CHEBI:57692"/>
    </ligand>
</feature>
<comment type="catalytic activity">
    <reaction evidence="5">
        <text>2 reduced [2Fe-2S]-[ferredoxin] + NADP(+) + H(+) = 2 oxidized [2Fe-2S]-[ferredoxin] + NADPH</text>
        <dbReference type="Rhea" id="RHEA:20125"/>
        <dbReference type="Rhea" id="RHEA-COMP:10000"/>
        <dbReference type="Rhea" id="RHEA-COMP:10001"/>
        <dbReference type="ChEBI" id="CHEBI:15378"/>
        <dbReference type="ChEBI" id="CHEBI:33737"/>
        <dbReference type="ChEBI" id="CHEBI:33738"/>
        <dbReference type="ChEBI" id="CHEBI:57783"/>
        <dbReference type="ChEBI" id="CHEBI:58349"/>
        <dbReference type="EC" id="1.18.1.2"/>
    </reaction>
</comment>